<evidence type="ECO:0000313" key="11">
    <source>
        <dbReference type="EMBL" id="CEM38057.1"/>
    </source>
</evidence>
<dbReference type="SUPFAM" id="SSF47384">
    <property type="entry name" value="Homodimeric domain of signal transducing histidine kinase"/>
    <property type="match status" value="1"/>
</dbReference>
<dbReference type="VEuPathDB" id="CryptoDB:Cvel_24495"/>
<feature type="transmembrane region" description="Helical" evidence="8">
    <location>
        <begin position="22"/>
        <end position="43"/>
    </location>
</feature>
<dbReference type="Pfam" id="PF00072">
    <property type="entry name" value="Response_reg"/>
    <property type="match status" value="1"/>
</dbReference>
<dbReference type="AlphaFoldDB" id="A0A0G4H300"/>
<proteinExistence type="predicted"/>
<dbReference type="Pfam" id="PF00512">
    <property type="entry name" value="HisKA"/>
    <property type="match status" value="1"/>
</dbReference>
<dbReference type="PROSITE" id="PS50110">
    <property type="entry name" value="RESPONSE_REGULATORY"/>
    <property type="match status" value="1"/>
</dbReference>
<feature type="modified residue" description="4-aspartylphosphate" evidence="6">
    <location>
        <position position="708"/>
    </location>
</feature>
<accession>A0A0G4H300</accession>
<feature type="domain" description="Histidine kinase" evidence="9">
    <location>
        <begin position="151"/>
        <end position="464"/>
    </location>
</feature>
<evidence type="ECO:0000256" key="8">
    <source>
        <dbReference type="SAM" id="Phobius"/>
    </source>
</evidence>
<dbReference type="Pfam" id="PF02518">
    <property type="entry name" value="HATPase_c"/>
    <property type="match status" value="1"/>
</dbReference>
<evidence type="ECO:0000256" key="4">
    <source>
        <dbReference type="ARBA" id="ARBA00022679"/>
    </source>
</evidence>
<keyword evidence="8" id="KW-0472">Membrane</keyword>
<evidence type="ECO:0000256" key="2">
    <source>
        <dbReference type="ARBA" id="ARBA00012438"/>
    </source>
</evidence>
<dbReference type="InterPro" id="IPR003594">
    <property type="entry name" value="HATPase_dom"/>
</dbReference>
<keyword evidence="3 6" id="KW-0597">Phosphoprotein</keyword>
<dbReference type="Gene3D" id="3.40.50.2300">
    <property type="match status" value="2"/>
</dbReference>
<dbReference type="PhylomeDB" id="A0A0G4H300"/>
<dbReference type="InterPro" id="IPR036890">
    <property type="entry name" value="HATPase_C_sf"/>
</dbReference>
<dbReference type="PANTHER" id="PTHR43047">
    <property type="entry name" value="TWO-COMPONENT HISTIDINE PROTEIN KINASE"/>
    <property type="match status" value="1"/>
</dbReference>
<feature type="transmembrane region" description="Helical" evidence="8">
    <location>
        <begin position="101"/>
        <end position="120"/>
    </location>
</feature>
<dbReference type="PROSITE" id="PS50109">
    <property type="entry name" value="HIS_KIN"/>
    <property type="match status" value="1"/>
</dbReference>
<dbReference type="SMART" id="SM00387">
    <property type="entry name" value="HATPase_c"/>
    <property type="match status" value="1"/>
</dbReference>
<evidence type="ECO:0000256" key="7">
    <source>
        <dbReference type="SAM" id="MobiDB-lite"/>
    </source>
</evidence>
<dbReference type="InterPro" id="IPR005467">
    <property type="entry name" value="His_kinase_dom"/>
</dbReference>
<feature type="compositionally biased region" description="Basic and acidic residues" evidence="7">
    <location>
        <begin position="538"/>
        <end position="553"/>
    </location>
</feature>
<feature type="region of interest" description="Disordered" evidence="7">
    <location>
        <begin position="471"/>
        <end position="493"/>
    </location>
</feature>
<reference evidence="11" key="1">
    <citation type="submission" date="2014-11" db="EMBL/GenBank/DDBJ databases">
        <authorList>
            <person name="Otto D Thomas"/>
            <person name="Naeem Raeece"/>
        </authorList>
    </citation>
    <scope>NUCLEOTIDE SEQUENCE</scope>
</reference>
<keyword evidence="5" id="KW-0418">Kinase</keyword>
<dbReference type="SUPFAM" id="SSF52172">
    <property type="entry name" value="CheY-like"/>
    <property type="match status" value="2"/>
</dbReference>
<evidence type="ECO:0000256" key="1">
    <source>
        <dbReference type="ARBA" id="ARBA00000085"/>
    </source>
</evidence>
<dbReference type="SUPFAM" id="SSF55874">
    <property type="entry name" value="ATPase domain of HSP90 chaperone/DNA topoisomerase II/histidine kinase"/>
    <property type="match status" value="1"/>
</dbReference>
<evidence type="ECO:0000259" key="9">
    <source>
        <dbReference type="PROSITE" id="PS50109"/>
    </source>
</evidence>
<dbReference type="CDD" id="cd00082">
    <property type="entry name" value="HisKA"/>
    <property type="match status" value="1"/>
</dbReference>
<protein>
    <recommendedName>
        <fullName evidence="2">histidine kinase</fullName>
        <ecNumber evidence="2">2.7.13.3</ecNumber>
    </recommendedName>
</protein>
<dbReference type="InterPro" id="IPR001789">
    <property type="entry name" value="Sig_transdc_resp-reg_receiver"/>
</dbReference>
<feature type="region of interest" description="Disordered" evidence="7">
    <location>
        <begin position="340"/>
        <end position="375"/>
    </location>
</feature>
<dbReference type="GO" id="GO:0000155">
    <property type="term" value="F:phosphorelay sensor kinase activity"/>
    <property type="evidence" value="ECO:0007669"/>
    <property type="project" value="InterPro"/>
</dbReference>
<dbReference type="SMART" id="SM00448">
    <property type="entry name" value="REC"/>
    <property type="match status" value="1"/>
</dbReference>
<feature type="compositionally biased region" description="Polar residues" evidence="7">
    <location>
        <begin position="555"/>
        <end position="567"/>
    </location>
</feature>
<dbReference type="Gene3D" id="3.30.565.10">
    <property type="entry name" value="Histidine kinase-like ATPase, C-terminal domain"/>
    <property type="match status" value="1"/>
</dbReference>
<feature type="region of interest" description="Disordered" evidence="7">
    <location>
        <begin position="526"/>
        <end position="567"/>
    </location>
</feature>
<dbReference type="PANTHER" id="PTHR43047:SF66">
    <property type="entry name" value="HISKA"/>
    <property type="match status" value="1"/>
</dbReference>
<keyword evidence="8" id="KW-1133">Transmembrane helix</keyword>
<feature type="transmembrane region" description="Helical" evidence="8">
    <location>
        <begin position="74"/>
        <end position="94"/>
    </location>
</feature>
<gene>
    <name evidence="11" type="ORF">Cvel_24495</name>
</gene>
<dbReference type="InterPro" id="IPR036097">
    <property type="entry name" value="HisK_dim/P_sf"/>
</dbReference>
<dbReference type="InterPro" id="IPR004358">
    <property type="entry name" value="Sig_transdc_His_kin-like_C"/>
</dbReference>
<evidence type="ECO:0000256" key="6">
    <source>
        <dbReference type="PROSITE-ProRule" id="PRU00169"/>
    </source>
</evidence>
<dbReference type="PRINTS" id="PR00344">
    <property type="entry name" value="BCTRLSENSOR"/>
</dbReference>
<sequence>MVPELFSFLHSGNLALAQREAVAFWGLLGFVILFHVGGFCWVVPSISIYLHAHGVSVCILKMFLMNLHLPDRHFLILSLVDTILWGGLGSYRFAGEEHSRDLLATLSLTVGMPFVLAFGLRQLPLKTLADAEKEVQQRISAERARDVFLSYIMHEMRNPLSGASLLLYEFVESLKELCKAAAREDKAGPLAKFVHSETERLRQLASFMVTQIDKMKGVCDDVLQLEKIQKGKFEHQFVPVALEHWAERAAAQGTPLFSFQGSASEEATDTGGVDAVKYQWFVEIAPDVQTLLSSHPVGVADFTRLEQVISNFLSNAKKFTQKGFVRLKFEILPLPADEEQEVQPHQTKHGISAASALKKRRKEGGESEEEGQLEGEGEKLNFHWVVLRVSVVDSGAGLSEEDRGKLFRPYAQVRAGELQNGGGTGLGLSICKSFVEAHAGGVVGVDSAGRGEGSTFFFQIFVPLLDASAVHPSPNEEPTKPSPFFDDVSSPAASQAERRESMVSLFSEYAVDKDALAAALIPGLSRETEEGEEEDQGDQSKKPVLKAETDRHRTQSSNTSEEQTVSESADALLVDDNKFCLVAGSAALRRLGLSVRTAEDGGEACHHVITQKVSFRFILMDKHMGGGKIDGPQSVSRIVSHSGRRARAQMGRKGGGHVLLVDDDRFCLMAGSAAIRRLGFSVHTAEDGEEACDLVITQRVSFRFILRDKNMARMEGPEAISRMVAHFSSSASDSQDAATRVRPFFIGYTGDATVEARDAFLQAGANRVLFKPLQPRQLSDTLKELENSIHSEAT</sequence>
<feature type="domain" description="Response regulatory" evidence="10">
    <location>
        <begin position="657"/>
        <end position="786"/>
    </location>
</feature>
<evidence type="ECO:0000256" key="3">
    <source>
        <dbReference type="ARBA" id="ARBA00022553"/>
    </source>
</evidence>
<organism evidence="11">
    <name type="scientific">Chromera velia CCMP2878</name>
    <dbReference type="NCBI Taxonomy" id="1169474"/>
    <lineage>
        <taxon>Eukaryota</taxon>
        <taxon>Sar</taxon>
        <taxon>Alveolata</taxon>
        <taxon>Colpodellida</taxon>
        <taxon>Chromeraceae</taxon>
        <taxon>Chromera</taxon>
    </lineage>
</organism>
<dbReference type="Gene3D" id="1.10.287.130">
    <property type="match status" value="1"/>
</dbReference>
<keyword evidence="8" id="KW-0812">Transmembrane</keyword>
<feature type="compositionally biased region" description="Acidic residues" evidence="7">
    <location>
        <begin position="366"/>
        <end position="375"/>
    </location>
</feature>
<evidence type="ECO:0000256" key="5">
    <source>
        <dbReference type="ARBA" id="ARBA00022777"/>
    </source>
</evidence>
<evidence type="ECO:0000259" key="10">
    <source>
        <dbReference type="PROSITE" id="PS50110"/>
    </source>
</evidence>
<dbReference type="CDD" id="cd17546">
    <property type="entry name" value="REC_hyHK_CKI1_RcsC-like"/>
    <property type="match status" value="1"/>
</dbReference>
<comment type="catalytic activity">
    <reaction evidence="1">
        <text>ATP + protein L-histidine = ADP + protein N-phospho-L-histidine.</text>
        <dbReference type="EC" id="2.7.13.3"/>
    </reaction>
</comment>
<dbReference type="InterPro" id="IPR011006">
    <property type="entry name" value="CheY-like_superfamily"/>
</dbReference>
<dbReference type="EMBL" id="CDMZ01001827">
    <property type="protein sequence ID" value="CEM38057.1"/>
    <property type="molecule type" value="Genomic_DNA"/>
</dbReference>
<keyword evidence="4" id="KW-0808">Transferase</keyword>
<dbReference type="EC" id="2.7.13.3" evidence="2"/>
<dbReference type="InterPro" id="IPR003661">
    <property type="entry name" value="HisK_dim/P_dom"/>
</dbReference>
<name>A0A0G4H300_9ALVE</name>